<comment type="caution">
    <text evidence="1">The sequence shown here is derived from an EMBL/GenBank/DDBJ whole genome shotgun (WGS) entry which is preliminary data.</text>
</comment>
<sequence length="526" mass="58640">MVIFLDKAVRPLWEGKTSIYTYIRNQGEAVDGSLPDDEEFWAGSKFRWVAGGLDGALGHHAMPSEKKEKAQELARRLAKHSRKPKNATRKLLYAELVETDIRGMIDDILAEVRQMPGIRPGAVFDEAVWLAEHGAHRNAVKFGIALLGLFQNEDVKDLLLTLGRHDEFTLYAAVAIQNGMEDSNEVLFELAKQVHGWGKIHLVERLEPASEEIRDWLLRQGCQNSVMNEYLACICARNGGLHEALAADRVDAALFDGATDIIEALLSGGPAEDIDDYEHAPQVLSDYVRLAREMSTTVRHLSVMLGICDFLALADAEDKWAARMSAGWTDRLRADLQEAAQSIADDSKWASLVIDAVRSGGTSERYYGAACAEKLGIEVWDIFYEQLAANPLQDYHFYQLMKSDNPERIRKLVEFAVQHLPLEQIATGPADEMGLGEKYAAHSCLDHILQRLDQYEGLGGELILTGLNSPVVRNRNMALRALEGWSVASWGERLVKAVIHLSQTEPDDSVKESLHQLREAKGIYIS</sequence>
<proteinExistence type="predicted"/>
<organism evidence="1 2">
    <name type="scientific">Paenibacillus faecis</name>
    <dbReference type="NCBI Taxonomy" id="862114"/>
    <lineage>
        <taxon>Bacteria</taxon>
        <taxon>Bacillati</taxon>
        <taxon>Bacillota</taxon>
        <taxon>Bacilli</taxon>
        <taxon>Bacillales</taxon>
        <taxon>Paenibacillaceae</taxon>
        <taxon>Paenibacillus</taxon>
    </lineage>
</organism>
<keyword evidence="2" id="KW-1185">Reference proteome</keyword>
<reference evidence="1 2" key="1">
    <citation type="submission" date="2019-08" db="EMBL/GenBank/DDBJ databases">
        <title>Genome sequencing of Paenibacillus faecis DSM 23593(T).</title>
        <authorList>
            <person name="Kook J.-K."/>
            <person name="Park S.-N."/>
            <person name="Lim Y.K."/>
        </authorList>
    </citation>
    <scope>NUCLEOTIDE SEQUENCE [LARGE SCALE GENOMIC DNA]</scope>
    <source>
        <strain evidence="1 2">DSM 23593</strain>
    </source>
</reference>
<accession>A0A5D0CN42</accession>
<dbReference type="AlphaFoldDB" id="A0A5D0CN42"/>
<dbReference type="EMBL" id="VSDO01000004">
    <property type="protein sequence ID" value="TYA11228.1"/>
    <property type="molecule type" value="Genomic_DNA"/>
</dbReference>
<dbReference type="RefSeq" id="WP_148454846.1">
    <property type="nucleotide sequence ID" value="NZ_VSDO01000004.1"/>
</dbReference>
<evidence type="ECO:0000313" key="2">
    <source>
        <dbReference type="Proteomes" id="UP000325218"/>
    </source>
</evidence>
<evidence type="ECO:0000313" key="1">
    <source>
        <dbReference type="EMBL" id="TYA11228.1"/>
    </source>
</evidence>
<name>A0A5D0CN42_9BACL</name>
<dbReference type="OrthoDB" id="8402552at2"/>
<gene>
    <name evidence="1" type="ORF">FRY98_18840</name>
</gene>
<protein>
    <submittedName>
        <fullName evidence="1">Limonene hydroxylase</fullName>
    </submittedName>
</protein>
<dbReference type="Proteomes" id="UP000325218">
    <property type="component" value="Unassembled WGS sequence"/>
</dbReference>